<feature type="region of interest" description="Disordered" evidence="1">
    <location>
        <begin position="1"/>
        <end position="44"/>
    </location>
</feature>
<feature type="region of interest" description="Disordered" evidence="1">
    <location>
        <begin position="62"/>
        <end position="81"/>
    </location>
</feature>
<dbReference type="Proteomes" id="UP001430953">
    <property type="component" value="Unassembled WGS sequence"/>
</dbReference>
<feature type="region of interest" description="Disordered" evidence="1">
    <location>
        <begin position="254"/>
        <end position="307"/>
    </location>
</feature>
<protein>
    <submittedName>
        <fullName evidence="2">Uncharacterized protein</fullName>
    </submittedName>
</protein>
<name>A0AAW2E498_9HYME</name>
<gene>
    <name evidence="2" type="ORF">PUN28_020425</name>
</gene>
<evidence type="ECO:0000313" key="3">
    <source>
        <dbReference type="Proteomes" id="UP001430953"/>
    </source>
</evidence>
<evidence type="ECO:0000256" key="1">
    <source>
        <dbReference type="SAM" id="MobiDB-lite"/>
    </source>
</evidence>
<dbReference type="EMBL" id="JADYXP020000060">
    <property type="protein sequence ID" value="KAL0098469.1"/>
    <property type="molecule type" value="Genomic_DNA"/>
</dbReference>
<sequence>MSAQNRKDLPLQGDRTLRSRREGSAVPAPLPSSSHDGPSVACSAGATEEIASAMIDGAMIGGSSLGKAKRPGPASKKRDAMRTSPYLAPLVERLRTSRASSPTPSIMSNDGHTIRRCVTDVEDDSSVDFDLSTMSTRKRGRPPTTGEYVGLASAKLRLVEAEKKMSDLEETKRILDPSSSLPEKIRVSTDNMIERYMEDLREAPLEDLTARAFEAMNQVIKVACVSKGLKGTLIKELKTAACKTSASLAIMASKSARSSVSAPQPAAEKSGKKSGSTAATSGKVDRDKDRSRMPPPVPLSRKDIRARKPALLLDQPSHGLRWSVGRRGRRRPSLLPWKIKEDFEGQEIFKDTCGRKQGIPTPLLNLPERRRQRTSGNLRGQRRL</sequence>
<organism evidence="2 3">
    <name type="scientific">Cardiocondyla obscurior</name>
    <dbReference type="NCBI Taxonomy" id="286306"/>
    <lineage>
        <taxon>Eukaryota</taxon>
        <taxon>Metazoa</taxon>
        <taxon>Ecdysozoa</taxon>
        <taxon>Arthropoda</taxon>
        <taxon>Hexapoda</taxon>
        <taxon>Insecta</taxon>
        <taxon>Pterygota</taxon>
        <taxon>Neoptera</taxon>
        <taxon>Endopterygota</taxon>
        <taxon>Hymenoptera</taxon>
        <taxon>Apocrita</taxon>
        <taxon>Aculeata</taxon>
        <taxon>Formicoidea</taxon>
        <taxon>Formicidae</taxon>
        <taxon>Myrmicinae</taxon>
        <taxon>Cardiocondyla</taxon>
    </lineage>
</organism>
<keyword evidence="3" id="KW-1185">Reference proteome</keyword>
<feature type="compositionally biased region" description="Basic and acidic residues" evidence="1">
    <location>
        <begin position="283"/>
        <end position="292"/>
    </location>
</feature>
<comment type="caution">
    <text evidence="2">The sequence shown here is derived from an EMBL/GenBank/DDBJ whole genome shotgun (WGS) entry which is preliminary data.</text>
</comment>
<dbReference type="AlphaFoldDB" id="A0AAW2E498"/>
<evidence type="ECO:0000313" key="2">
    <source>
        <dbReference type="EMBL" id="KAL0098469.1"/>
    </source>
</evidence>
<proteinExistence type="predicted"/>
<accession>A0AAW2E498</accession>
<reference evidence="2 3" key="1">
    <citation type="submission" date="2023-03" db="EMBL/GenBank/DDBJ databases">
        <title>High recombination rates correlate with genetic variation in Cardiocondyla obscurior ants.</title>
        <authorList>
            <person name="Errbii M."/>
        </authorList>
    </citation>
    <scope>NUCLEOTIDE SEQUENCE [LARGE SCALE GENOMIC DNA]</scope>
    <source>
        <strain evidence="2">Alpha-2009</strain>
        <tissue evidence="2">Whole body</tissue>
    </source>
</reference>
<feature type="compositionally biased region" description="Basic and acidic residues" evidence="1">
    <location>
        <begin position="1"/>
        <end position="23"/>
    </location>
</feature>